<dbReference type="PANTHER" id="PTHR33841">
    <property type="entry name" value="DNA METHYLTRANSFERASE YEEA-RELATED"/>
    <property type="match status" value="1"/>
</dbReference>
<accession>A0A0C1USP3</accession>
<evidence type="ECO:0000313" key="7">
    <source>
        <dbReference type="EMBL" id="NEV69206.1"/>
    </source>
</evidence>
<evidence type="ECO:0000256" key="1">
    <source>
        <dbReference type="ARBA" id="ARBA00011900"/>
    </source>
</evidence>
<evidence type="ECO:0000256" key="3">
    <source>
        <dbReference type="ARBA" id="ARBA00022679"/>
    </source>
</evidence>
<organism evidence="7">
    <name type="scientific">Lyngbya confervoides BDU141951</name>
    <dbReference type="NCBI Taxonomy" id="1574623"/>
    <lineage>
        <taxon>Bacteria</taxon>
        <taxon>Bacillati</taxon>
        <taxon>Cyanobacteriota</taxon>
        <taxon>Cyanophyceae</taxon>
        <taxon>Oscillatoriophycideae</taxon>
        <taxon>Oscillatoriales</taxon>
        <taxon>Microcoleaceae</taxon>
        <taxon>Lyngbya</taxon>
    </lineage>
</organism>
<comment type="catalytic activity">
    <reaction evidence="5">
        <text>a 2'-deoxyadenosine in DNA + S-adenosyl-L-methionine = an N(6)-methyl-2'-deoxyadenosine in DNA + S-adenosyl-L-homocysteine + H(+)</text>
        <dbReference type="Rhea" id="RHEA:15197"/>
        <dbReference type="Rhea" id="RHEA-COMP:12418"/>
        <dbReference type="Rhea" id="RHEA-COMP:12419"/>
        <dbReference type="ChEBI" id="CHEBI:15378"/>
        <dbReference type="ChEBI" id="CHEBI:57856"/>
        <dbReference type="ChEBI" id="CHEBI:59789"/>
        <dbReference type="ChEBI" id="CHEBI:90615"/>
        <dbReference type="ChEBI" id="CHEBI:90616"/>
        <dbReference type="EC" id="2.1.1.72"/>
    </reaction>
</comment>
<dbReference type="GO" id="GO:0006304">
    <property type="term" value="P:DNA modification"/>
    <property type="evidence" value="ECO:0007669"/>
    <property type="project" value="InterPro"/>
</dbReference>
<dbReference type="REBASE" id="107886">
    <property type="entry name" value="Lco141951ORF30040P"/>
</dbReference>
<sequence>MRHSRNIFTTVRSEGAILPSDLLQRIVSGDKGLDGLDARSFHLLEGDRINEAINRSWSRLRGAWVNFQHALTQLSSDDAATRLTREKFLLPLFQELGYGRLPPASAIEISGKRYAISHGWHHTPIHLVGYRVDLDKRSAGIAGAAKSSPHSLVQELLNRSNQHLWAFLANGRRLRILRDNASLTRQAYVEFDLEAMMAGEVYADFVLLWLLCHQSRVESESPSRCWLERWSQVADSQGTRALEQLRKGVEVAISTLGQRFLSHPANQELRRLLQTGALSAQEYNHQLRRLVYRLLFLFVVEDRDVLLDPAAAPEAKECYQRYYSVNRLRSLADRHRGTRHHDLYLGLQVVMQHLGGEGCPALGLPALGSFLWSNEATPALDGCQLANSALLETVRALAFICDRNGRRPVDYKNLQSRELGSIYESLLELHPYLNIDAKTFKLETVEGNRRKTTGCYYTPESLVQTLLRTTLNPVLDSATRQPDPEAAILNLKICDTACGSGHFLTAAAQRMAKQLATLRTGDEEPGLDAVRTALRQVISRCIYGVDVNRMAVELCKVALWMEAMEPGKPLPFLEHHIQWGNSLIGATPALMARGIPDDVFKPIRGDDKALCRDLKRQNKREREQAQLTLVDPSTRPWEWLEDMAAYAPEHQPWQQLEELAAQMAELDGIPDETIAQVQLKQRKYQELLASTEYRFSRFRADSWCAAFVWRKTPGFDYALTEEVFRKIKQNPYNAADWLWGEVENLQAQYHFFHWHVAFAHIFRVPKQAEAVEHEQAGWSGGFDVELGNTPWERIKVQEREWFAAYRPDISNSVNATQRKRKIQALKTEDPELYGQFMERCRQSDGESHFIHHSGKYPLCGRGDINTFAVFAEINRLLLQPNGRLGCIVPSSMATADTTKYFFQDLMASKALVSYYDFENRAKIFFPAVDSRMRFALMTLTGSQQPVEQADFVFFAHRIEDLAQSDRHIHLTLDDINLLNPGTKTCPTFRSQREFAIARQVYQTIPVLGQSDHQGDRWQLRITQGLFSQTADIGLLQPATAIDSDQTDLIRCYEARMISSFNHREGSAGITDKNTFRTGVSIAISDEERTDPHFLAQSRYWASPQDTAQRLPKDYPYQWLMGFKDVTSATNTRTMIACVLPKTAVLCSIRVVFLEDYRDATPGGLLSLLANWNSFCFDFFCRQSTPGNHLSDYIVRQLPTLPPSTYQQPCPWDAVLTLEDWILPRVLELTYTAWDLEGFAKDCGYEAAPFPWNLDRRSWLQAELDAAFFHLYSIQREDVDFMLESFPIVKRKDQQKLGCFQTKSRILHIYDWLTTAIQSGSAYHRNLEASMKDHFP</sequence>
<evidence type="ECO:0000256" key="2">
    <source>
        <dbReference type="ARBA" id="ARBA00022603"/>
    </source>
</evidence>
<dbReference type="PRINTS" id="PR00507">
    <property type="entry name" value="N12N6MTFRASE"/>
</dbReference>
<comment type="caution">
    <text evidence="7">The sequence shown here is derived from an EMBL/GenBank/DDBJ whole genome shotgun (WGS) entry which is preliminary data.</text>
</comment>
<gene>
    <name evidence="7" type="ORF">QQ91_019070</name>
</gene>
<dbReference type="GO" id="GO:0032259">
    <property type="term" value="P:methylation"/>
    <property type="evidence" value="ECO:0007669"/>
    <property type="project" value="UniProtKB-KW"/>
</dbReference>
<keyword evidence="2 7" id="KW-0489">Methyltransferase</keyword>
<reference evidence="7" key="3">
    <citation type="submission" date="2020-02" db="EMBL/GenBank/DDBJ databases">
        <authorList>
            <person name="Sarangi A.N."/>
            <person name="Ghosh S."/>
            <person name="Mukherjee M."/>
            <person name="Tripathy S."/>
        </authorList>
    </citation>
    <scope>NUCLEOTIDE SEQUENCE</scope>
    <source>
        <strain evidence="7">BDU141951</strain>
    </source>
</reference>
<protein>
    <recommendedName>
        <fullName evidence="1">site-specific DNA-methyltransferase (adenine-specific)</fullName>
        <ecNumber evidence="1">2.1.1.72</ecNumber>
    </recommendedName>
</protein>
<evidence type="ECO:0000259" key="6">
    <source>
        <dbReference type="Pfam" id="PF07669"/>
    </source>
</evidence>
<evidence type="ECO:0000256" key="4">
    <source>
        <dbReference type="ARBA" id="ARBA00022691"/>
    </source>
</evidence>
<reference evidence="7" key="1">
    <citation type="submission" date="2014-11" db="EMBL/GenBank/DDBJ databases">
        <authorList>
            <person name="Malar M.C."/>
            <person name="Sen D."/>
            <person name="Tripathy S."/>
        </authorList>
    </citation>
    <scope>NUCLEOTIDE SEQUENCE</scope>
    <source>
        <strain evidence="7">BDU141951</strain>
    </source>
</reference>
<dbReference type="Pfam" id="PF07669">
    <property type="entry name" value="Eco57I"/>
    <property type="match status" value="1"/>
</dbReference>
<dbReference type="InterPro" id="IPR050953">
    <property type="entry name" value="N4_N6_ade-DNA_methylase"/>
</dbReference>
<feature type="domain" description="Type II methyltransferase M.TaqI-like" evidence="6">
    <location>
        <begin position="541"/>
        <end position="842"/>
    </location>
</feature>
<evidence type="ECO:0000256" key="5">
    <source>
        <dbReference type="ARBA" id="ARBA00047942"/>
    </source>
</evidence>
<keyword evidence="4" id="KW-0949">S-adenosyl-L-methionine</keyword>
<name>A0A0C1USP3_9CYAN</name>
<dbReference type="GO" id="GO:0009007">
    <property type="term" value="F:site-specific DNA-methyltransferase (adenine-specific) activity"/>
    <property type="evidence" value="ECO:0007669"/>
    <property type="project" value="UniProtKB-EC"/>
</dbReference>
<keyword evidence="3" id="KW-0808">Transferase</keyword>
<dbReference type="EMBL" id="JTHE02000003">
    <property type="protein sequence ID" value="NEV69206.1"/>
    <property type="molecule type" value="Genomic_DNA"/>
</dbReference>
<dbReference type="EC" id="2.1.1.72" evidence="1"/>
<dbReference type="InterPro" id="IPR011639">
    <property type="entry name" value="MethylTrfase_TaqI-like_dom"/>
</dbReference>
<dbReference type="SUPFAM" id="SSF53335">
    <property type="entry name" value="S-adenosyl-L-methionine-dependent methyltransferases"/>
    <property type="match status" value="1"/>
</dbReference>
<reference evidence="7" key="2">
    <citation type="journal article" date="2015" name="Genome Announc.">
        <title>Draft Genome Sequence of Filamentous Marine Cyanobacterium Lyngbya confervoides Strain BDU141951.</title>
        <authorList>
            <person name="Chandrababunaidu M.M."/>
            <person name="Sen D."/>
            <person name="Tripathy S."/>
        </authorList>
    </citation>
    <scope>NUCLEOTIDE SEQUENCE</scope>
    <source>
        <strain evidence="7">BDU141951</strain>
    </source>
</reference>
<dbReference type="InterPro" id="IPR029063">
    <property type="entry name" value="SAM-dependent_MTases_sf"/>
</dbReference>
<proteinExistence type="predicted"/>
<dbReference type="Gene3D" id="3.40.50.150">
    <property type="entry name" value="Vaccinia Virus protein VP39"/>
    <property type="match status" value="2"/>
</dbReference>
<dbReference type="PANTHER" id="PTHR33841:SF1">
    <property type="entry name" value="DNA METHYLTRANSFERASE A"/>
    <property type="match status" value="1"/>
</dbReference>